<evidence type="ECO:0000256" key="6">
    <source>
        <dbReference type="ARBA" id="ARBA00022822"/>
    </source>
</evidence>
<evidence type="ECO:0000313" key="10">
    <source>
        <dbReference type="EMBL" id="RAU83336.1"/>
    </source>
</evidence>
<keyword evidence="6" id="KW-0822">Tryptophan biosynthesis</keyword>
<dbReference type="Pfam" id="PF00697">
    <property type="entry name" value="PRAI"/>
    <property type="match status" value="1"/>
</dbReference>
<keyword evidence="8" id="KW-0413">Isomerase</keyword>
<evidence type="ECO:0000256" key="2">
    <source>
        <dbReference type="ARBA" id="ARBA00004664"/>
    </source>
</evidence>
<evidence type="ECO:0000256" key="1">
    <source>
        <dbReference type="ARBA" id="ARBA00001164"/>
    </source>
</evidence>
<evidence type="ECO:0000256" key="3">
    <source>
        <dbReference type="ARBA" id="ARBA00012572"/>
    </source>
</evidence>
<keyword evidence="5" id="KW-0028">Amino-acid biosynthesis</keyword>
<protein>
    <recommendedName>
        <fullName evidence="4">N-(5'-phosphoribosyl)anthranilate isomerase</fullName>
        <ecNumber evidence="3">5.3.1.24</ecNumber>
    </recommendedName>
</protein>
<proteinExistence type="predicted"/>
<keyword evidence="7" id="KW-0057">Aromatic amino acid biosynthesis</keyword>
<dbReference type="InterPro" id="IPR044643">
    <property type="entry name" value="TrpF_fam"/>
</dbReference>
<dbReference type="InterPro" id="IPR001240">
    <property type="entry name" value="PRAI_dom"/>
</dbReference>
<reference evidence="10 11" key="2">
    <citation type="submission" date="2018-07" db="EMBL/GenBank/DDBJ databases">
        <title>Pontibacter sp. 2b14 genomic sequence and assembly.</title>
        <authorList>
            <person name="Du Z.-J."/>
        </authorList>
    </citation>
    <scope>NUCLEOTIDE SEQUENCE [LARGE SCALE GENOMIC DNA]</scope>
    <source>
        <strain evidence="10 11">2b14</strain>
    </source>
</reference>
<name>A0A364RGM3_9BACT</name>
<gene>
    <name evidence="10" type="ORF">DP923_09010</name>
</gene>
<dbReference type="RefSeq" id="WP_112305486.1">
    <property type="nucleotide sequence ID" value="NZ_QMDV01000002.1"/>
</dbReference>
<dbReference type="UniPathway" id="UPA00035">
    <property type="reaction ID" value="UER00042"/>
</dbReference>
<dbReference type="InterPro" id="IPR011060">
    <property type="entry name" value="RibuloseP-bd_barrel"/>
</dbReference>
<evidence type="ECO:0000256" key="8">
    <source>
        <dbReference type="ARBA" id="ARBA00023235"/>
    </source>
</evidence>
<organism evidence="10 11">
    <name type="scientific">Pontibacter arcticus</name>
    <dbReference type="NCBI Taxonomy" id="2080288"/>
    <lineage>
        <taxon>Bacteria</taxon>
        <taxon>Pseudomonadati</taxon>
        <taxon>Bacteroidota</taxon>
        <taxon>Cytophagia</taxon>
        <taxon>Cytophagales</taxon>
        <taxon>Hymenobacteraceae</taxon>
        <taxon>Pontibacter</taxon>
    </lineage>
</organism>
<feature type="domain" description="N-(5'phosphoribosyl) anthranilate isomerase (PRAI)" evidence="9">
    <location>
        <begin position="10"/>
        <end position="202"/>
    </location>
</feature>
<dbReference type="Gene3D" id="3.20.20.70">
    <property type="entry name" value="Aldolase class I"/>
    <property type="match status" value="1"/>
</dbReference>
<comment type="catalytic activity">
    <reaction evidence="1">
        <text>N-(5-phospho-beta-D-ribosyl)anthranilate = 1-(2-carboxyphenylamino)-1-deoxy-D-ribulose 5-phosphate</text>
        <dbReference type="Rhea" id="RHEA:21540"/>
        <dbReference type="ChEBI" id="CHEBI:18277"/>
        <dbReference type="ChEBI" id="CHEBI:58613"/>
        <dbReference type="EC" id="5.3.1.24"/>
    </reaction>
</comment>
<keyword evidence="11" id="KW-1185">Reference proteome</keyword>
<evidence type="ECO:0000313" key="11">
    <source>
        <dbReference type="Proteomes" id="UP000251692"/>
    </source>
</evidence>
<dbReference type="OrthoDB" id="941905at2"/>
<dbReference type="GO" id="GO:0000162">
    <property type="term" value="P:L-tryptophan biosynthetic process"/>
    <property type="evidence" value="ECO:0007669"/>
    <property type="project" value="UniProtKB-UniPathway"/>
</dbReference>
<evidence type="ECO:0000256" key="7">
    <source>
        <dbReference type="ARBA" id="ARBA00023141"/>
    </source>
</evidence>
<dbReference type="PANTHER" id="PTHR42894:SF1">
    <property type="entry name" value="N-(5'-PHOSPHORIBOSYL)ANTHRANILATE ISOMERASE"/>
    <property type="match status" value="1"/>
</dbReference>
<evidence type="ECO:0000259" key="9">
    <source>
        <dbReference type="Pfam" id="PF00697"/>
    </source>
</evidence>
<dbReference type="EC" id="5.3.1.24" evidence="3"/>
<dbReference type="Proteomes" id="UP000251692">
    <property type="component" value="Unassembled WGS sequence"/>
</dbReference>
<reference evidence="10 11" key="1">
    <citation type="submission" date="2018-06" db="EMBL/GenBank/DDBJ databases">
        <authorList>
            <person name="Liu Z.-W."/>
        </authorList>
    </citation>
    <scope>NUCLEOTIDE SEQUENCE [LARGE SCALE GENOMIC DNA]</scope>
    <source>
        <strain evidence="10 11">2b14</strain>
    </source>
</reference>
<comment type="caution">
    <text evidence="10">The sequence shown here is derived from an EMBL/GenBank/DDBJ whole genome shotgun (WGS) entry which is preliminary data.</text>
</comment>
<dbReference type="AlphaFoldDB" id="A0A364RGM3"/>
<dbReference type="EMBL" id="QMDV01000002">
    <property type="protein sequence ID" value="RAU83336.1"/>
    <property type="molecule type" value="Genomic_DNA"/>
</dbReference>
<accession>A0A364RGM3</accession>
<dbReference type="GO" id="GO:0004640">
    <property type="term" value="F:phosphoribosylanthranilate isomerase activity"/>
    <property type="evidence" value="ECO:0007669"/>
    <property type="project" value="UniProtKB-EC"/>
</dbReference>
<sequence length="207" mass="23318">MSLSTTVIVNGINNLSDARYCAAMGVDVVSFNLKQGHEDQVQPETLKEIAGWVAGVQLCGEFENERPEEINQLAEEFKLDLVQLDAPYLIDEIEQISRPVIQKMFVNKDSTAAELLEIMELYSPYVKYFLLYSHDFTAIDDTNTAFLKKLATHYPILVGFGLGKENIKEVLEKVKPAGIGLQGGHEEKPGFKDFDELQDIFEEIEID</sequence>
<dbReference type="SUPFAM" id="SSF51366">
    <property type="entry name" value="Ribulose-phoshate binding barrel"/>
    <property type="match status" value="1"/>
</dbReference>
<dbReference type="PANTHER" id="PTHR42894">
    <property type="entry name" value="N-(5'-PHOSPHORIBOSYL)ANTHRANILATE ISOMERASE"/>
    <property type="match status" value="1"/>
</dbReference>
<comment type="pathway">
    <text evidence="2">Amino-acid biosynthesis; L-tryptophan biosynthesis; L-tryptophan from chorismate: step 3/5.</text>
</comment>
<dbReference type="InterPro" id="IPR013785">
    <property type="entry name" value="Aldolase_TIM"/>
</dbReference>
<evidence type="ECO:0000256" key="4">
    <source>
        <dbReference type="ARBA" id="ARBA00022272"/>
    </source>
</evidence>
<evidence type="ECO:0000256" key="5">
    <source>
        <dbReference type="ARBA" id="ARBA00022605"/>
    </source>
</evidence>